<feature type="transmembrane region" description="Helical" evidence="1">
    <location>
        <begin position="44"/>
        <end position="63"/>
    </location>
</feature>
<proteinExistence type="predicted"/>
<protein>
    <recommendedName>
        <fullName evidence="3">Ig-like domain repeat protein</fullName>
    </recommendedName>
</protein>
<evidence type="ECO:0008006" key="3">
    <source>
        <dbReference type="Google" id="ProtNLM"/>
    </source>
</evidence>
<dbReference type="AlphaFoldDB" id="A0A6J4JVE7"/>
<dbReference type="EMBL" id="CADCTR010001269">
    <property type="protein sequence ID" value="CAA9288686.1"/>
    <property type="molecule type" value="Genomic_DNA"/>
</dbReference>
<organism evidence="2">
    <name type="scientific">uncultured Chloroflexia bacterium</name>
    <dbReference type="NCBI Taxonomy" id="1672391"/>
    <lineage>
        <taxon>Bacteria</taxon>
        <taxon>Bacillati</taxon>
        <taxon>Chloroflexota</taxon>
        <taxon>Chloroflexia</taxon>
        <taxon>environmental samples</taxon>
    </lineage>
</organism>
<feature type="transmembrane region" description="Helical" evidence="1">
    <location>
        <begin position="455"/>
        <end position="473"/>
    </location>
</feature>
<sequence length="495" mass="55366">MGRRSANEETLYLQGLSSIVLLVVNKLVSLRYKKFPLMNCPAKIQGNLAILVLLALFISHPLANGNSPKVIETPPNEVMLSPSKVHGRSWADKEASKLTIETVVVGGEIRVRVRLLTTSGTPIRDASVQFYSNGKYLRRQRTDQTGNVALNLGNNWPTGRHQLEAVFRGDDSSSGSQAVAHMTVRPAVLTIETVPPLKDIGFTLNGTSFYTDEEGVARLELAIVGSYPLRLLPLTATGTNTRIKFARWEDSIFTPERELSSRRDRHLRIGFYVSHRAKQDFVDVTGKQVREDRISSFTLKARDGSRYTYSDVRQRWFRSNNVSLLINGLESTPLIYAVESVIIDGSNTVNKNQQRFEVSRDDSLWTITLILHSIRISARDALLGTPIGDGVRLEYPNGRVKALPFNEKEEVHLSRLARGLYKLQVTGAQGIAPVIPVVLSRDQEVELKVLSNLDIYGSTLIGVSLALGLLLYGRRHLFTRYTRKERRGTPLNHLD</sequence>
<reference evidence="2" key="1">
    <citation type="submission" date="2020-02" db="EMBL/GenBank/DDBJ databases">
        <authorList>
            <person name="Meier V. D."/>
        </authorList>
    </citation>
    <scope>NUCLEOTIDE SEQUENCE</scope>
    <source>
        <strain evidence="2">AVDCRST_MAG93</strain>
    </source>
</reference>
<keyword evidence="1" id="KW-1133">Transmembrane helix</keyword>
<keyword evidence="1" id="KW-0472">Membrane</keyword>
<name>A0A6J4JVE7_9CHLR</name>
<gene>
    <name evidence="2" type="ORF">AVDCRST_MAG93-3731</name>
</gene>
<evidence type="ECO:0000313" key="2">
    <source>
        <dbReference type="EMBL" id="CAA9288686.1"/>
    </source>
</evidence>
<evidence type="ECO:0000256" key="1">
    <source>
        <dbReference type="SAM" id="Phobius"/>
    </source>
</evidence>
<feature type="transmembrane region" description="Helical" evidence="1">
    <location>
        <begin position="12"/>
        <end position="32"/>
    </location>
</feature>
<keyword evidence="1" id="KW-0812">Transmembrane</keyword>
<accession>A0A6J4JVE7</accession>